<dbReference type="Pfam" id="PF07719">
    <property type="entry name" value="TPR_2"/>
    <property type="match status" value="1"/>
</dbReference>
<dbReference type="Pfam" id="PF14559">
    <property type="entry name" value="TPR_19"/>
    <property type="match status" value="1"/>
</dbReference>
<keyword evidence="5" id="KW-1185">Reference proteome</keyword>
<dbReference type="OrthoDB" id="600613at2"/>
<dbReference type="RefSeq" id="WP_091702353.1">
    <property type="nucleotide sequence ID" value="NZ_FOJQ01000018.1"/>
</dbReference>
<gene>
    <name evidence="4" type="ORF">SAMN05216169_101848</name>
</gene>
<feature type="repeat" description="TPR" evidence="3">
    <location>
        <begin position="148"/>
        <end position="181"/>
    </location>
</feature>
<evidence type="ECO:0000313" key="4">
    <source>
        <dbReference type="EMBL" id="SFA48586.1"/>
    </source>
</evidence>
<dbReference type="InterPro" id="IPR013105">
    <property type="entry name" value="TPR_2"/>
</dbReference>
<evidence type="ECO:0000313" key="5">
    <source>
        <dbReference type="Proteomes" id="UP000198979"/>
    </source>
</evidence>
<name>A0A1I0TC64_9BACL</name>
<feature type="repeat" description="TPR" evidence="3">
    <location>
        <begin position="182"/>
        <end position="215"/>
    </location>
</feature>
<evidence type="ECO:0000256" key="2">
    <source>
        <dbReference type="ARBA" id="ARBA00022803"/>
    </source>
</evidence>
<dbReference type="SUPFAM" id="SSF48452">
    <property type="entry name" value="TPR-like"/>
    <property type="match status" value="2"/>
</dbReference>
<dbReference type="InterPro" id="IPR011990">
    <property type="entry name" value="TPR-like_helical_dom_sf"/>
</dbReference>
<dbReference type="PANTHER" id="PTHR45586:SF1">
    <property type="entry name" value="LIPOPOLYSACCHARIDE ASSEMBLY PROTEIN B"/>
    <property type="match status" value="1"/>
</dbReference>
<accession>A0A1I0TC64</accession>
<dbReference type="PANTHER" id="PTHR45586">
    <property type="entry name" value="TPR REPEAT-CONTAINING PROTEIN PA4667"/>
    <property type="match status" value="1"/>
</dbReference>
<keyword evidence="2 3" id="KW-0802">TPR repeat</keyword>
<dbReference type="Gene3D" id="1.25.40.10">
    <property type="entry name" value="Tetratricopeptide repeat domain"/>
    <property type="match status" value="2"/>
</dbReference>
<keyword evidence="1" id="KW-0677">Repeat</keyword>
<dbReference type="PROSITE" id="PS50005">
    <property type="entry name" value="TPR"/>
    <property type="match status" value="3"/>
</dbReference>
<dbReference type="Proteomes" id="UP000198979">
    <property type="component" value="Unassembled WGS sequence"/>
</dbReference>
<feature type="repeat" description="TPR" evidence="3">
    <location>
        <begin position="19"/>
        <end position="52"/>
    </location>
</feature>
<dbReference type="EMBL" id="FOJQ01000018">
    <property type="protein sequence ID" value="SFA48586.1"/>
    <property type="molecule type" value="Genomic_DNA"/>
</dbReference>
<dbReference type="InterPro" id="IPR036915">
    <property type="entry name" value="Cyclin-like_sf"/>
</dbReference>
<evidence type="ECO:0000256" key="1">
    <source>
        <dbReference type="ARBA" id="ARBA00022737"/>
    </source>
</evidence>
<protein>
    <submittedName>
        <fullName evidence="4">Flp pilus assembly protein TadD, contains TPR repeats</fullName>
    </submittedName>
</protein>
<dbReference type="InterPro" id="IPR051012">
    <property type="entry name" value="CellSynth/LPSAsmb/PSIAsmb"/>
</dbReference>
<evidence type="ECO:0000256" key="3">
    <source>
        <dbReference type="PROSITE-ProRule" id="PRU00339"/>
    </source>
</evidence>
<dbReference type="InterPro" id="IPR019734">
    <property type="entry name" value="TPR_rpt"/>
</dbReference>
<sequence>MEKHLQKRVGKVIPFIQDGTYFFNKGLTYYRRRDLHKAKAYLQRAVQLEPEQSAFACQLAIILSELGEYAQSNEWLLRIVERDDQLTECFYFLANNYAHLGLFGEAMKYAERYMECEPDGEFAEYTLDLLDILTIEQEDEEWLNYDDILMKQEQAHTLLEKGEFQEAIALFEEMIEQHPENWAAYNNLALAYFYQGNIGKARQMIEYILKQNPGNLHALCNDAVFSYYLQEHGRLFSLTQLLQNVHPISFEHRYKLGVTFAIVGRYDLAFQWLRQLQRRGFEGDAPFYYWYAYAAYHMGYCSLAETMWKKLVSLHPDKQGSEPWRYREQTIEHIQALFEKQDVASSMYALYLISKSFMKNDCPFPKQSWSHPLLQQWSDYVYDGRQTSSCVIDAHRIVTLLIQHNGFEYEPLYIAWFSFFIEAIKEIDSFSNHEGWAAAFEYMFRKRRGERVTQRMLAERYGVSVATIGKYVKVMKQKWHG</sequence>
<proteinExistence type="predicted"/>
<dbReference type="SUPFAM" id="SSF47954">
    <property type="entry name" value="Cyclin-like"/>
    <property type="match status" value="1"/>
</dbReference>
<dbReference type="AlphaFoldDB" id="A0A1I0TC64"/>
<dbReference type="SMART" id="SM00028">
    <property type="entry name" value="TPR"/>
    <property type="match status" value="5"/>
</dbReference>
<organism evidence="4 5">
    <name type="scientific">Anoxybacillus pushchinoensis</name>
    <dbReference type="NCBI Taxonomy" id="150248"/>
    <lineage>
        <taxon>Bacteria</taxon>
        <taxon>Bacillati</taxon>
        <taxon>Bacillota</taxon>
        <taxon>Bacilli</taxon>
        <taxon>Bacillales</taxon>
        <taxon>Anoxybacillaceae</taxon>
        <taxon>Anoxybacillus</taxon>
    </lineage>
</organism>
<dbReference type="STRING" id="150248.SAMN05216169_101848"/>
<reference evidence="5" key="1">
    <citation type="submission" date="2016-10" db="EMBL/GenBank/DDBJ databases">
        <authorList>
            <person name="Varghese N."/>
            <person name="Submissions S."/>
        </authorList>
    </citation>
    <scope>NUCLEOTIDE SEQUENCE [LARGE SCALE GENOMIC DNA]</scope>
    <source>
        <strain evidence="5">K1</strain>
    </source>
</reference>